<dbReference type="GO" id="GO:0035151">
    <property type="term" value="P:regulation of tube size, open tracheal system"/>
    <property type="evidence" value="ECO:0007669"/>
    <property type="project" value="TreeGrafter"/>
</dbReference>
<sequence>MADYDETKRRSLSGNVAIFFFVLSFVLIVVAFATPSWLVSDYRITGAKLNRLGLWTHCFRSLRDPYDTRENRFFVGCRWIYDPFTTGYDQIRGFLIPGFMVATQFFFTLCFIAVLISAILTLLYFLCCGPDQKQFITLIKLNAWILLGGGLCGAIAVIVFASTANRNEWMPGHDNNFFGWSFVLACCGVLDPRSAVKMVRAEEKNEYPKASGYLVNGALLTYIGGLFLMIAFCSPYWVKSFDETFSQFKNMGLWEYCFDNFRYPYYQFDHLFDGCHHVFSREFYVIREWLLPPWLMAVQAFVTMSFLLSFGCQVMMALQLVRWPLEFVLQYEWILSTIDFVCVTTTTVFMFLAVAIFGGSHVRRDWLMYPNFNYLCWSYGLAVISFFFHGFAAICLYYEARQSYELRRESRNLIMQMHPNPQHRLGWTSTPPSCGRTFFKMLPCGSSPNTDMKRGRQPSLMRASQILRATPPPLITDLPKWMRPSICNESQDQFRHSDPKLSREETRVQQTIRNCSHNSVRKYEQPPLDLRRGGTPRFKTLSLCSLDVDGRSFQAKFSDTNHGVSVKRCFQGTETEATYDNAQFFISSSGRQWLPEEDATITAAAFEKPHTLCGSIRCPPKNTHVRGANFKSGEPATVEEGESKVGDLECGKCWCGIVVKSTRAGWSDDSSGILQISGPTA</sequence>
<reference evidence="6" key="2">
    <citation type="submission" date="2021-08" db="EMBL/GenBank/DDBJ databases">
        <authorList>
            <person name="Eriksson T."/>
        </authorList>
    </citation>
    <scope>NUCLEOTIDE SEQUENCE</scope>
    <source>
        <strain evidence="6">Stoneville</strain>
        <tissue evidence="6">Whole head</tissue>
    </source>
</reference>
<evidence type="ECO:0000256" key="4">
    <source>
        <dbReference type="ARBA" id="ARBA00023136"/>
    </source>
</evidence>
<dbReference type="AlphaFoldDB" id="A0A8J6H6Y5"/>
<dbReference type="PANTHER" id="PTHR21284">
    <property type="entry name" value="EG:80H7.2 PROTEIN"/>
    <property type="match status" value="1"/>
</dbReference>
<evidence type="ECO:0000256" key="3">
    <source>
        <dbReference type="ARBA" id="ARBA00022989"/>
    </source>
</evidence>
<protein>
    <submittedName>
        <fullName evidence="6">Uncharacterized protein</fullName>
    </submittedName>
</protein>
<evidence type="ECO:0000313" key="6">
    <source>
        <dbReference type="EMBL" id="KAH0809188.1"/>
    </source>
</evidence>
<dbReference type="Pfam" id="PF13903">
    <property type="entry name" value="Claudin_2"/>
    <property type="match status" value="2"/>
</dbReference>
<dbReference type="GO" id="GO:0005918">
    <property type="term" value="C:septate junction"/>
    <property type="evidence" value="ECO:0007669"/>
    <property type="project" value="TreeGrafter"/>
</dbReference>
<feature type="transmembrane region" description="Helical" evidence="5">
    <location>
        <begin position="141"/>
        <end position="164"/>
    </location>
</feature>
<keyword evidence="4 5" id="KW-0472">Membrane</keyword>
<organism evidence="6 7">
    <name type="scientific">Tenebrio molitor</name>
    <name type="common">Yellow mealworm beetle</name>
    <dbReference type="NCBI Taxonomy" id="7067"/>
    <lineage>
        <taxon>Eukaryota</taxon>
        <taxon>Metazoa</taxon>
        <taxon>Ecdysozoa</taxon>
        <taxon>Arthropoda</taxon>
        <taxon>Hexapoda</taxon>
        <taxon>Insecta</taxon>
        <taxon>Pterygota</taxon>
        <taxon>Neoptera</taxon>
        <taxon>Endopterygota</taxon>
        <taxon>Coleoptera</taxon>
        <taxon>Polyphaga</taxon>
        <taxon>Cucujiformia</taxon>
        <taxon>Tenebrionidae</taxon>
        <taxon>Tenebrio</taxon>
    </lineage>
</organism>
<gene>
    <name evidence="6" type="ORF">GEV33_013607</name>
</gene>
<dbReference type="PANTHER" id="PTHR21284:SF12">
    <property type="entry name" value="EG:80H7.2 PROTEIN"/>
    <property type="match status" value="1"/>
</dbReference>
<evidence type="ECO:0000313" key="7">
    <source>
        <dbReference type="Proteomes" id="UP000719412"/>
    </source>
</evidence>
<feature type="transmembrane region" description="Helical" evidence="5">
    <location>
        <begin position="105"/>
        <end position="129"/>
    </location>
</feature>
<proteinExistence type="predicted"/>
<name>A0A8J6H6Y5_TENMO</name>
<comment type="subcellular location">
    <subcellularLocation>
        <location evidence="1">Membrane</location>
        <topology evidence="1">Multi-pass membrane protein</topology>
    </subcellularLocation>
</comment>
<reference evidence="6" key="1">
    <citation type="journal article" date="2020" name="J Insects Food Feed">
        <title>The yellow mealworm (Tenebrio molitor) genome: a resource for the emerging insects as food and feed industry.</title>
        <authorList>
            <person name="Eriksson T."/>
            <person name="Andere A."/>
            <person name="Kelstrup H."/>
            <person name="Emery V."/>
            <person name="Picard C."/>
        </authorList>
    </citation>
    <scope>NUCLEOTIDE SEQUENCE</scope>
    <source>
        <strain evidence="6">Stoneville</strain>
        <tissue evidence="6">Whole head</tissue>
    </source>
</reference>
<accession>A0A8J6H6Y5</accession>
<dbReference type="EMBL" id="JABDTM020028285">
    <property type="protein sequence ID" value="KAH0809188.1"/>
    <property type="molecule type" value="Genomic_DNA"/>
</dbReference>
<dbReference type="GO" id="GO:0019991">
    <property type="term" value="P:septate junction assembly"/>
    <property type="evidence" value="ECO:0007669"/>
    <property type="project" value="TreeGrafter"/>
</dbReference>
<feature type="transmembrane region" description="Helical" evidence="5">
    <location>
        <begin position="377"/>
        <end position="398"/>
    </location>
</feature>
<evidence type="ECO:0000256" key="5">
    <source>
        <dbReference type="SAM" id="Phobius"/>
    </source>
</evidence>
<dbReference type="InterPro" id="IPR004031">
    <property type="entry name" value="PMP22/EMP/MP20/Claudin"/>
</dbReference>
<keyword evidence="2 5" id="KW-0812">Transmembrane</keyword>
<evidence type="ECO:0000256" key="2">
    <source>
        <dbReference type="ARBA" id="ARBA00022692"/>
    </source>
</evidence>
<keyword evidence="3 5" id="KW-1133">Transmembrane helix</keyword>
<dbReference type="Gene3D" id="1.20.140.150">
    <property type="match status" value="2"/>
</dbReference>
<feature type="transmembrane region" description="Helical" evidence="5">
    <location>
        <begin position="294"/>
        <end position="321"/>
    </location>
</feature>
<feature type="transmembrane region" description="Helical" evidence="5">
    <location>
        <begin position="12"/>
        <end position="33"/>
    </location>
</feature>
<dbReference type="GO" id="GO:0016020">
    <property type="term" value="C:membrane"/>
    <property type="evidence" value="ECO:0007669"/>
    <property type="project" value="UniProtKB-SubCell"/>
</dbReference>
<dbReference type="Proteomes" id="UP000719412">
    <property type="component" value="Unassembled WGS sequence"/>
</dbReference>
<comment type="caution">
    <text evidence="6">The sequence shown here is derived from an EMBL/GenBank/DDBJ whole genome shotgun (WGS) entry which is preliminary data.</text>
</comment>
<keyword evidence="7" id="KW-1185">Reference proteome</keyword>
<feature type="transmembrane region" description="Helical" evidence="5">
    <location>
        <begin position="333"/>
        <end position="357"/>
    </location>
</feature>
<feature type="transmembrane region" description="Helical" evidence="5">
    <location>
        <begin position="213"/>
        <end position="238"/>
    </location>
</feature>
<evidence type="ECO:0000256" key="1">
    <source>
        <dbReference type="ARBA" id="ARBA00004141"/>
    </source>
</evidence>
<feature type="transmembrane region" description="Helical" evidence="5">
    <location>
        <begin position="176"/>
        <end position="192"/>
    </location>
</feature>